<dbReference type="AlphaFoldDB" id="A0AB73T0M6"/>
<keyword evidence="2" id="KW-0472">Membrane</keyword>
<feature type="transmembrane region" description="Helical" evidence="2">
    <location>
        <begin position="126"/>
        <end position="144"/>
    </location>
</feature>
<keyword evidence="2" id="KW-1133">Transmembrane helix</keyword>
<name>A0AB73T0M6_9FIRM</name>
<reference evidence="3 4" key="1">
    <citation type="submission" date="2018-05" db="EMBL/GenBank/DDBJ databases">
        <authorList>
            <person name="Goeker M."/>
            <person name="Huntemann M."/>
            <person name="Clum A."/>
            <person name="Pillay M."/>
            <person name="Palaniappan K."/>
            <person name="Varghese N."/>
            <person name="Mikhailova N."/>
            <person name="Stamatis D."/>
            <person name="Reddy T."/>
            <person name="Daum C."/>
            <person name="Shapiro N."/>
            <person name="Ivanova N."/>
            <person name="Kyrpides N."/>
            <person name="Woyke T."/>
        </authorList>
    </citation>
    <scope>NUCLEOTIDE SEQUENCE [LARGE SCALE GENOMIC DNA]</scope>
    <source>
        <strain evidence="3 4">DSM 26524</strain>
    </source>
</reference>
<feature type="compositionally biased region" description="Basic and acidic residues" evidence="1">
    <location>
        <begin position="231"/>
        <end position="252"/>
    </location>
</feature>
<evidence type="ECO:0000256" key="2">
    <source>
        <dbReference type="SAM" id="Phobius"/>
    </source>
</evidence>
<keyword evidence="4" id="KW-1185">Reference proteome</keyword>
<feature type="region of interest" description="Disordered" evidence="1">
    <location>
        <begin position="230"/>
        <end position="313"/>
    </location>
</feature>
<protein>
    <submittedName>
        <fullName evidence="3">Uncharacterized protein</fullName>
    </submittedName>
</protein>
<dbReference type="RefSeq" id="WP_257497534.1">
    <property type="nucleotide sequence ID" value="NZ_JANKBI010000013.1"/>
</dbReference>
<comment type="caution">
    <text evidence="3">The sequence shown here is derived from an EMBL/GenBank/DDBJ whole genome shotgun (WGS) entry which is preliminary data.</text>
</comment>
<accession>A0AB73T0M6</accession>
<feature type="transmembrane region" description="Helical" evidence="2">
    <location>
        <begin position="95"/>
        <end position="114"/>
    </location>
</feature>
<organism evidence="3 4">
    <name type="scientific">Murimonas intestini</name>
    <dbReference type="NCBI Taxonomy" id="1337051"/>
    <lineage>
        <taxon>Bacteria</taxon>
        <taxon>Bacillati</taxon>
        <taxon>Bacillota</taxon>
        <taxon>Clostridia</taxon>
        <taxon>Lachnospirales</taxon>
        <taxon>Lachnospiraceae</taxon>
        <taxon>Murimonas</taxon>
    </lineage>
</organism>
<keyword evidence="2" id="KW-0812">Transmembrane</keyword>
<evidence type="ECO:0000313" key="4">
    <source>
        <dbReference type="Proteomes" id="UP000245412"/>
    </source>
</evidence>
<dbReference type="Proteomes" id="UP000245412">
    <property type="component" value="Unassembled WGS sequence"/>
</dbReference>
<proteinExistence type="predicted"/>
<gene>
    <name evidence="3" type="ORF">C7383_11279</name>
</gene>
<evidence type="ECO:0000256" key="1">
    <source>
        <dbReference type="SAM" id="MobiDB-lite"/>
    </source>
</evidence>
<dbReference type="EMBL" id="QGGY01000012">
    <property type="protein sequence ID" value="PWJ73504.1"/>
    <property type="molecule type" value="Genomic_DNA"/>
</dbReference>
<feature type="compositionally biased region" description="Basic and acidic residues" evidence="1">
    <location>
        <begin position="269"/>
        <end position="309"/>
    </location>
</feature>
<evidence type="ECO:0000313" key="3">
    <source>
        <dbReference type="EMBL" id="PWJ73504.1"/>
    </source>
</evidence>
<sequence length="332" mass="37754">MLQTILQQNMFLYAMGVICLLGVISQLVLNNLYDRMIRDAQSTELPRGKFIKQFRQRFGTVRRMNSGEMNARAFIQKSLIEYQCMGMSLHSYKRIGGASFIICAALGIAGYYLSGTMNYAAQIQQNYLWGAAATCLLLAVIYGLSDVRYKERFLITELEDYLENSGISNRHQEVEVTNPVLNKGKNADPVLKETAAVKEAAREEEIPLVQKGPSLREGLFMRKSSLSEEDFAFKEEPAPEEAVPRKAPKEEVAAAQSKNVTVMSRRARKQAETKAQRDKRELKENLSRLKEGVSESAAEREKEKQRNTEILKQMQPAEQERIIREVLKEFLS</sequence>
<feature type="transmembrane region" description="Helical" evidence="2">
    <location>
        <begin position="12"/>
        <end position="33"/>
    </location>
</feature>